<protein>
    <submittedName>
        <fullName evidence="7">S8 family serine peptidase</fullName>
    </submittedName>
</protein>
<sequence length="488" mass="56043">MSNNVQIGMRYLREDRVAIIDNGINSNLMCKEKIQSQMVIYDNNRCIEDKEEIQITDFQHGTFCALIFEKYNSDCILNSVRILDKNGKGGVEKIEPALEWCYQNNIKIVNLSFGTTNFNECEKLKKLINKYVYNGMIIVAATANSGFVSYPASFTNVIGVATTGSPLSYSEDYMQMGIDTVVPSEHIIKMFDEEIRTSLSNSYAAPYACALIANRLNIDKTLSIKKLKEYAKEQSHIEMVEGVYEPDWVYKAYVIGGKKTSRASYYFETISGDLNEIREKVDTIIAFSMADLEKLEIKNKSAIYLGKEDIHNIDVQGFFWSKETRQRQILYNHYQGNGLEVPVVILAIEDTIDKFYVLTELKRAFASGGYNAYTIGMEPECVLYALEYMPEPVSDINAWKNFVESQVFYKQGDLVIWCVPLEEKDKFLHVYPDCDVQINIYNERDNNTVWFSFEGEKIEKKIPGLIDRKDVGEIYHVIESKLTEEEDE</sequence>
<gene>
    <name evidence="7" type="ORF">LKD75_17570</name>
</gene>
<dbReference type="SUPFAM" id="SSF52743">
    <property type="entry name" value="Subtilisin-like"/>
    <property type="match status" value="1"/>
</dbReference>
<keyword evidence="3" id="KW-0378">Hydrolase</keyword>
<accession>A0AAE3D950</accession>
<dbReference type="RefSeq" id="WP_227734027.1">
    <property type="nucleotide sequence ID" value="NZ_JAJEPV010000078.1"/>
</dbReference>
<dbReference type="EMBL" id="JAJEPV010000078">
    <property type="protein sequence ID" value="MCC2121367.1"/>
    <property type="molecule type" value="Genomic_DNA"/>
</dbReference>
<keyword evidence="2" id="KW-0645">Protease</keyword>
<dbReference type="InterPro" id="IPR050131">
    <property type="entry name" value="Peptidase_S8_subtilisin-like"/>
</dbReference>
<dbReference type="GO" id="GO:0006508">
    <property type="term" value="P:proteolysis"/>
    <property type="evidence" value="ECO:0007669"/>
    <property type="project" value="UniProtKB-KW"/>
</dbReference>
<evidence type="ECO:0000256" key="3">
    <source>
        <dbReference type="ARBA" id="ARBA00022801"/>
    </source>
</evidence>
<dbReference type="AlphaFoldDB" id="A0AAE3D950"/>
<evidence type="ECO:0000313" key="7">
    <source>
        <dbReference type="EMBL" id="MCC2121367.1"/>
    </source>
</evidence>
<evidence type="ECO:0000256" key="2">
    <source>
        <dbReference type="ARBA" id="ARBA00022670"/>
    </source>
</evidence>
<organism evidence="7 8">
    <name type="scientific">Waltera acetigignens</name>
    <dbReference type="NCBI Taxonomy" id="2981769"/>
    <lineage>
        <taxon>Bacteria</taxon>
        <taxon>Bacillati</taxon>
        <taxon>Bacillota</taxon>
        <taxon>Clostridia</taxon>
        <taxon>Lachnospirales</taxon>
        <taxon>Lachnospiraceae</taxon>
        <taxon>Waltera</taxon>
    </lineage>
</organism>
<dbReference type="PANTHER" id="PTHR43806">
    <property type="entry name" value="PEPTIDASE S8"/>
    <property type="match status" value="1"/>
</dbReference>
<dbReference type="GO" id="GO:0004252">
    <property type="term" value="F:serine-type endopeptidase activity"/>
    <property type="evidence" value="ECO:0007669"/>
    <property type="project" value="InterPro"/>
</dbReference>
<evidence type="ECO:0000313" key="8">
    <source>
        <dbReference type="Proteomes" id="UP001197795"/>
    </source>
</evidence>
<keyword evidence="8" id="KW-1185">Reference proteome</keyword>
<reference evidence="7 8" key="1">
    <citation type="submission" date="2021-10" db="EMBL/GenBank/DDBJ databases">
        <title>Anaerobic single-cell dispensing facilitates the cultivation of human gut bacteria.</title>
        <authorList>
            <person name="Afrizal A."/>
        </authorList>
    </citation>
    <scope>NUCLEOTIDE SEQUENCE [LARGE SCALE GENOMIC DNA]</scope>
    <source>
        <strain evidence="7 8">CLA-AA-H273</strain>
    </source>
</reference>
<comment type="similarity">
    <text evidence="1 5">Belongs to the peptidase S8 family.</text>
</comment>
<dbReference type="Pfam" id="PF00082">
    <property type="entry name" value="Peptidase_S8"/>
    <property type="match status" value="1"/>
</dbReference>
<proteinExistence type="inferred from homology"/>
<dbReference type="PROSITE" id="PS51892">
    <property type="entry name" value="SUBTILASE"/>
    <property type="match status" value="1"/>
</dbReference>
<keyword evidence="4" id="KW-0720">Serine protease</keyword>
<dbReference type="Gene3D" id="3.40.50.200">
    <property type="entry name" value="Peptidase S8/S53 domain"/>
    <property type="match status" value="1"/>
</dbReference>
<feature type="domain" description="Peptidase S8/S53" evidence="6">
    <location>
        <begin position="17"/>
        <end position="213"/>
    </location>
</feature>
<evidence type="ECO:0000256" key="1">
    <source>
        <dbReference type="ARBA" id="ARBA00011073"/>
    </source>
</evidence>
<evidence type="ECO:0000256" key="4">
    <source>
        <dbReference type="ARBA" id="ARBA00022825"/>
    </source>
</evidence>
<dbReference type="InterPro" id="IPR000209">
    <property type="entry name" value="Peptidase_S8/S53_dom"/>
</dbReference>
<dbReference type="PANTHER" id="PTHR43806:SF11">
    <property type="entry name" value="CEREVISIN-RELATED"/>
    <property type="match status" value="1"/>
</dbReference>
<dbReference type="InterPro" id="IPR036852">
    <property type="entry name" value="Peptidase_S8/S53_dom_sf"/>
</dbReference>
<name>A0AAE3D950_9FIRM</name>
<evidence type="ECO:0000256" key="5">
    <source>
        <dbReference type="PROSITE-ProRule" id="PRU01240"/>
    </source>
</evidence>
<evidence type="ECO:0000259" key="6">
    <source>
        <dbReference type="Pfam" id="PF00082"/>
    </source>
</evidence>
<comment type="caution">
    <text evidence="5">Lacks conserved residue(s) required for the propagation of feature annotation.</text>
</comment>
<comment type="caution">
    <text evidence="7">The sequence shown here is derived from an EMBL/GenBank/DDBJ whole genome shotgun (WGS) entry which is preliminary data.</text>
</comment>
<dbReference type="Proteomes" id="UP001197795">
    <property type="component" value="Unassembled WGS sequence"/>
</dbReference>